<evidence type="ECO:0000256" key="1">
    <source>
        <dbReference type="ARBA" id="ARBA00004141"/>
    </source>
</evidence>
<comment type="similarity">
    <text evidence="2">Belongs to the G-protein coupled receptor 1 family.</text>
</comment>
<keyword evidence="7" id="KW-0675">Receptor</keyword>
<protein>
    <recommendedName>
        <fullName evidence="11">G-protein coupled receptors family 1 profile domain-containing protein</fullName>
    </recommendedName>
</protein>
<evidence type="ECO:0000256" key="6">
    <source>
        <dbReference type="ARBA" id="ARBA00023136"/>
    </source>
</evidence>
<proteinExistence type="inferred from homology"/>
<dbReference type="AlphaFoldDB" id="A0AA88XP54"/>
<evidence type="ECO:0000256" key="3">
    <source>
        <dbReference type="ARBA" id="ARBA00022692"/>
    </source>
</evidence>
<comment type="subcellular location">
    <subcellularLocation>
        <location evidence="1">Membrane</location>
        <topology evidence="1">Multi-pass membrane protein</topology>
    </subcellularLocation>
</comment>
<dbReference type="Gene3D" id="1.20.1070.10">
    <property type="entry name" value="Rhodopsin 7-helix transmembrane proteins"/>
    <property type="match status" value="1"/>
</dbReference>
<dbReference type="PANTHER" id="PTHR45695:SF22">
    <property type="entry name" value="G-PROTEIN COUPLED RECEPTORS FAMILY 1 PROFILE DOMAIN-CONTAINING PROTEIN"/>
    <property type="match status" value="1"/>
</dbReference>
<feature type="region of interest" description="Disordered" evidence="9">
    <location>
        <begin position="397"/>
        <end position="416"/>
    </location>
</feature>
<dbReference type="Proteomes" id="UP001186944">
    <property type="component" value="Unassembled WGS sequence"/>
</dbReference>
<reference evidence="12" key="1">
    <citation type="submission" date="2019-08" db="EMBL/GenBank/DDBJ databases">
        <title>The improved chromosome-level genome for the pearl oyster Pinctada fucata martensii using PacBio sequencing and Hi-C.</title>
        <authorList>
            <person name="Zheng Z."/>
        </authorList>
    </citation>
    <scope>NUCLEOTIDE SEQUENCE</scope>
    <source>
        <strain evidence="12">ZZ-2019</strain>
        <tissue evidence="12">Adductor muscle</tissue>
    </source>
</reference>
<organism evidence="12 13">
    <name type="scientific">Pinctada imbricata</name>
    <name type="common">Atlantic pearl-oyster</name>
    <name type="synonym">Pinctada martensii</name>
    <dbReference type="NCBI Taxonomy" id="66713"/>
    <lineage>
        <taxon>Eukaryota</taxon>
        <taxon>Metazoa</taxon>
        <taxon>Spiralia</taxon>
        <taxon>Lophotrochozoa</taxon>
        <taxon>Mollusca</taxon>
        <taxon>Bivalvia</taxon>
        <taxon>Autobranchia</taxon>
        <taxon>Pteriomorphia</taxon>
        <taxon>Pterioida</taxon>
        <taxon>Pterioidea</taxon>
        <taxon>Pteriidae</taxon>
        <taxon>Pinctada</taxon>
    </lineage>
</organism>
<evidence type="ECO:0000313" key="13">
    <source>
        <dbReference type="Proteomes" id="UP001186944"/>
    </source>
</evidence>
<feature type="transmembrane region" description="Helical" evidence="10">
    <location>
        <begin position="200"/>
        <end position="220"/>
    </location>
</feature>
<dbReference type="InterPro" id="IPR000276">
    <property type="entry name" value="GPCR_Rhodpsn"/>
</dbReference>
<feature type="compositionally biased region" description="Basic and acidic residues" evidence="9">
    <location>
        <begin position="405"/>
        <end position="416"/>
    </location>
</feature>
<feature type="domain" description="G-protein coupled receptors family 1 profile" evidence="11">
    <location>
        <begin position="100"/>
        <end position="361"/>
    </location>
</feature>
<keyword evidence="5" id="KW-0297">G-protein coupled receptor</keyword>
<keyword evidence="8" id="KW-0807">Transducer</keyword>
<dbReference type="PANTHER" id="PTHR45695">
    <property type="entry name" value="LEUCOKININ RECEPTOR-RELATED"/>
    <property type="match status" value="1"/>
</dbReference>
<dbReference type="GO" id="GO:0005886">
    <property type="term" value="C:plasma membrane"/>
    <property type="evidence" value="ECO:0007669"/>
    <property type="project" value="TreeGrafter"/>
</dbReference>
<dbReference type="PRINTS" id="PR00237">
    <property type="entry name" value="GPCRRHODOPSN"/>
</dbReference>
<feature type="transmembrane region" description="Helical" evidence="10">
    <location>
        <begin position="120"/>
        <end position="139"/>
    </location>
</feature>
<dbReference type="InterPro" id="IPR000611">
    <property type="entry name" value="NPY_rcpt"/>
</dbReference>
<keyword evidence="6 10" id="KW-0472">Membrane</keyword>
<dbReference type="PROSITE" id="PS50262">
    <property type="entry name" value="G_PROTEIN_RECEP_F1_2"/>
    <property type="match status" value="1"/>
</dbReference>
<evidence type="ECO:0000256" key="9">
    <source>
        <dbReference type="SAM" id="MobiDB-lite"/>
    </source>
</evidence>
<feature type="transmembrane region" description="Helical" evidence="10">
    <location>
        <begin position="306"/>
        <end position="329"/>
    </location>
</feature>
<name>A0AA88XP54_PINIB</name>
<comment type="caution">
    <text evidence="12">The sequence shown here is derived from an EMBL/GenBank/DDBJ whole genome shotgun (WGS) entry which is preliminary data.</text>
</comment>
<dbReference type="SUPFAM" id="SSF81321">
    <property type="entry name" value="Family A G protein-coupled receptor-like"/>
    <property type="match status" value="1"/>
</dbReference>
<evidence type="ECO:0000256" key="4">
    <source>
        <dbReference type="ARBA" id="ARBA00022989"/>
    </source>
</evidence>
<evidence type="ECO:0000259" key="11">
    <source>
        <dbReference type="PROSITE" id="PS50262"/>
    </source>
</evidence>
<feature type="transmembrane region" description="Helical" evidence="10">
    <location>
        <begin position="159"/>
        <end position="179"/>
    </location>
</feature>
<feature type="transmembrane region" description="Helical" evidence="10">
    <location>
        <begin position="344"/>
        <end position="364"/>
    </location>
</feature>
<evidence type="ECO:0000256" key="2">
    <source>
        <dbReference type="ARBA" id="ARBA00010663"/>
    </source>
</evidence>
<dbReference type="PRINTS" id="PR01012">
    <property type="entry name" value="NRPEPTIDEYR"/>
</dbReference>
<evidence type="ECO:0000256" key="5">
    <source>
        <dbReference type="ARBA" id="ARBA00023040"/>
    </source>
</evidence>
<dbReference type="SMART" id="SM01381">
    <property type="entry name" value="7TM_GPCR_Srsx"/>
    <property type="match status" value="1"/>
</dbReference>
<dbReference type="EMBL" id="VSWD01000010">
    <property type="protein sequence ID" value="KAK3089195.1"/>
    <property type="molecule type" value="Genomic_DNA"/>
</dbReference>
<dbReference type="Pfam" id="PF00001">
    <property type="entry name" value="7tm_1"/>
    <property type="match status" value="1"/>
</dbReference>
<evidence type="ECO:0000313" key="12">
    <source>
        <dbReference type="EMBL" id="KAK3089195.1"/>
    </source>
</evidence>
<gene>
    <name evidence="12" type="ORF">FSP39_001654</name>
</gene>
<feature type="transmembrane region" description="Helical" evidence="10">
    <location>
        <begin position="251"/>
        <end position="275"/>
    </location>
</feature>
<keyword evidence="4 10" id="KW-1133">Transmembrane helix</keyword>
<keyword evidence="13" id="KW-1185">Reference proteome</keyword>
<accession>A0AA88XP54</accession>
<dbReference type="GO" id="GO:0004983">
    <property type="term" value="F:neuropeptide Y receptor activity"/>
    <property type="evidence" value="ECO:0007669"/>
    <property type="project" value="InterPro"/>
</dbReference>
<sequence>MESTTEYYNTTKDNLLNITSIDGYVNTTNNNTFSPDLSNPFLKNILLYARLCYCGLKKGFICDLLPASDLYQDLSFGLPDSSKYALVVIYVVIITISLFGNALVVLSFLCNRNMRSTTNLFILSLAISDILLTVTTTPFNLGTVLTTTWIYGSFACKLVPAMMTFCVANSSLTLCCIAFDRFYAIVYPFKVRFFQATTRTVPLLVLVWIISLVAATPQAVNYSLVEFKSICGEITELCLSPVMDTEAIASLYQWLPFCLLFALPLAIMVGLYGIIIRKLWLKRKIGVGVKVADSFRLMQKKRAIKMLVTVLAVFVVCWMPLQCFLAISAKSTSLSADDEFHLKMYLHCFALSSCCYNPIVYAFMNENFRKSFKTFLRCTKKKVHPVSTLQATERNSVQQRKKIGERRSRETYETQC</sequence>
<dbReference type="InterPro" id="IPR017452">
    <property type="entry name" value="GPCR_Rhodpsn_7TM"/>
</dbReference>
<feature type="transmembrane region" description="Helical" evidence="10">
    <location>
        <begin position="84"/>
        <end position="108"/>
    </location>
</feature>
<keyword evidence="3 10" id="KW-0812">Transmembrane</keyword>
<evidence type="ECO:0000256" key="10">
    <source>
        <dbReference type="SAM" id="Phobius"/>
    </source>
</evidence>
<evidence type="ECO:0000256" key="7">
    <source>
        <dbReference type="ARBA" id="ARBA00023170"/>
    </source>
</evidence>
<evidence type="ECO:0000256" key="8">
    <source>
        <dbReference type="ARBA" id="ARBA00023224"/>
    </source>
</evidence>